<dbReference type="AlphaFoldDB" id="A0A7D9HHM8"/>
<reference evidence="2" key="1">
    <citation type="submission" date="2020-04" db="EMBL/GenBank/DDBJ databases">
        <authorList>
            <person name="Alioto T."/>
            <person name="Alioto T."/>
            <person name="Gomez Garrido J."/>
        </authorList>
    </citation>
    <scope>NUCLEOTIDE SEQUENCE</scope>
    <source>
        <strain evidence="2">A484AB</strain>
    </source>
</reference>
<comment type="caution">
    <text evidence="2">The sequence shown here is derived from an EMBL/GenBank/DDBJ whole genome shotgun (WGS) entry which is preliminary data.</text>
</comment>
<keyword evidence="3" id="KW-1185">Reference proteome</keyword>
<gene>
    <name evidence="2" type="ORF">PACLA_8A028241</name>
</gene>
<proteinExistence type="predicted"/>
<dbReference type="PANTHER" id="PTHR46791:SF5">
    <property type="entry name" value="CLR5 DOMAIN-CONTAINING PROTEIN-RELATED"/>
    <property type="match status" value="1"/>
</dbReference>
<dbReference type="EMBL" id="CACRXK020000333">
    <property type="protein sequence ID" value="CAB3980888.1"/>
    <property type="molecule type" value="Genomic_DNA"/>
</dbReference>
<evidence type="ECO:0000313" key="2">
    <source>
        <dbReference type="EMBL" id="CAB3980888.1"/>
    </source>
</evidence>
<evidence type="ECO:0000259" key="1">
    <source>
        <dbReference type="Pfam" id="PF24764"/>
    </source>
</evidence>
<name>A0A7D9HHM8_PARCT</name>
<dbReference type="OrthoDB" id="6149502at2759"/>
<evidence type="ECO:0000313" key="3">
    <source>
        <dbReference type="Proteomes" id="UP001152795"/>
    </source>
</evidence>
<dbReference type="PANTHER" id="PTHR46791">
    <property type="entry name" value="EXPRESSED PROTEIN"/>
    <property type="match status" value="1"/>
</dbReference>
<dbReference type="InterPro" id="IPR058913">
    <property type="entry name" value="Integrase_dom_put"/>
</dbReference>
<dbReference type="Proteomes" id="UP001152795">
    <property type="component" value="Unassembled WGS sequence"/>
</dbReference>
<protein>
    <recommendedName>
        <fullName evidence="1">Integrase core domain-containing protein</fullName>
    </recommendedName>
</protein>
<sequence length="171" mass="19597">MEKRGADRCSMITGKSTHNQRIECLWRDVFTAVLSYYYELFNFLEDEGVVDPLNPICIAALHHVFLPRINKKLELWMTAWANHKMHTTRTSPLRLWLSSQMQNPVGLSETATEDEVANYGIEGILFETEKLSENCLSQLVSDIPDLSPSVNHGIDLYLRAIDIIQHYSNNS</sequence>
<accession>A0A7D9HHM8</accession>
<feature type="domain" description="Integrase core" evidence="1">
    <location>
        <begin position="3"/>
        <end position="103"/>
    </location>
</feature>
<organism evidence="2 3">
    <name type="scientific">Paramuricea clavata</name>
    <name type="common">Red gorgonian</name>
    <name type="synonym">Violescent sea-whip</name>
    <dbReference type="NCBI Taxonomy" id="317549"/>
    <lineage>
        <taxon>Eukaryota</taxon>
        <taxon>Metazoa</taxon>
        <taxon>Cnidaria</taxon>
        <taxon>Anthozoa</taxon>
        <taxon>Octocorallia</taxon>
        <taxon>Malacalcyonacea</taxon>
        <taxon>Plexauridae</taxon>
        <taxon>Paramuricea</taxon>
    </lineage>
</organism>
<dbReference type="Pfam" id="PF24764">
    <property type="entry name" value="rva_4"/>
    <property type="match status" value="1"/>
</dbReference>